<keyword evidence="6" id="KW-1185">Reference proteome</keyword>
<protein>
    <submittedName>
        <fullName evidence="5">GntR family transcriptional regulator</fullName>
    </submittedName>
</protein>
<dbReference type="Gene3D" id="1.10.10.10">
    <property type="entry name" value="Winged helix-like DNA-binding domain superfamily/Winged helix DNA-binding domain"/>
    <property type="match status" value="1"/>
</dbReference>
<keyword evidence="3" id="KW-0804">Transcription</keyword>
<dbReference type="PANTHER" id="PTHR43537">
    <property type="entry name" value="TRANSCRIPTIONAL REGULATOR, GNTR FAMILY"/>
    <property type="match status" value="1"/>
</dbReference>
<dbReference type="OrthoDB" id="9812290at2"/>
<proteinExistence type="predicted"/>
<evidence type="ECO:0000256" key="2">
    <source>
        <dbReference type="ARBA" id="ARBA00023125"/>
    </source>
</evidence>
<feature type="domain" description="HTH gntR-type" evidence="4">
    <location>
        <begin position="12"/>
        <end position="79"/>
    </location>
</feature>
<evidence type="ECO:0000313" key="6">
    <source>
        <dbReference type="Proteomes" id="UP000241229"/>
    </source>
</evidence>
<comment type="caution">
    <text evidence="5">The sequence shown here is derived from an EMBL/GenBank/DDBJ whole genome shotgun (WGS) entry which is preliminary data.</text>
</comment>
<dbReference type="AlphaFoldDB" id="A0A2P7S6B0"/>
<evidence type="ECO:0000256" key="3">
    <source>
        <dbReference type="ARBA" id="ARBA00023163"/>
    </source>
</evidence>
<dbReference type="SUPFAM" id="SSF48008">
    <property type="entry name" value="GntR ligand-binding domain-like"/>
    <property type="match status" value="1"/>
</dbReference>
<keyword evidence="1" id="KW-0805">Transcription regulation</keyword>
<dbReference type="SUPFAM" id="SSF46785">
    <property type="entry name" value="Winged helix' DNA-binding domain"/>
    <property type="match status" value="1"/>
</dbReference>
<dbReference type="InterPro" id="IPR000524">
    <property type="entry name" value="Tscrpt_reg_HTH_GntR"/>
</dbReference>
<dbReference type="InterPro" id="IPR008920">
    <property type="entry name" value="TF_FadR/GntR_C"/>
</dbReference>
<dbReference type="Pfam" id="PF07729">
    <property type="entry name" value="FCD"/>
    <property type="match status" value="1"/>
</dbReference>
<dbReference type="Proteomes" id="UP000241229">
    <property type="component" value="Unassembled WGS sequence"/>
</dbReference>
<dbReference type="RefSeq" id="WP_106773261.1">
    <property type="nucleotide sequence ID" value="NZ_PXYK01000015.1"/>
</dbReference>
<name>A0A2P7S6B0_9HYPH</name>
<evidence type="ECO:0000256" key="1">
    <source>
        <dbReference type="ARBA" id="ARBA00023015"/>
    </source>
</evidence>
<dbReference type="SMART" id="SM00345">
    <property type="entry name" value="HTH_GNTR"/>
    <property type="match status" value="1"/>
</dbReference>
<accession>A0A2P7S6B0</accession>
<reference evidence="5 6" key="1">
    <citation type="submission" date="2018-03" db="EMBL/GenBank/DDBJ databases">
        <title>The draft genome of Mesorhizobium sp. 6GN-30.</title>
        <authorList>
            <person name="Liu L."/>
            <person name="Li L."/>
            <person name="Wang T."/>
            <person name="Zhang X."/>
            <person name="Liang L."/>
        </authorList>
    </citation>
    <scope>NUCLEOTIDE SEQUENCE [LARGE SCALE GENOMIC DNA]</scope>
    <source>
        <strain evidence="5 6">6GN30</strain>
    </source>
</reference>
<dbReference type="InterPro" id="IPR036390">
    <property type="entry name" value="WH_DNA-bd_sf"/>
</dbReference>
<dbReference type="GO" id="GO:0003677">
    <property type="term" value="F:DNA binding"/>
    <property type="evidence" value="ECO:0007669"/>
    <property type="project" value="UniProtKB-KW"/>
</dbReference>
<keyword evidence="2" id="KW-0238">DNA-binding</keyword>
<dbReference type="PROSITE" id="PS50949">
    <property type="entry name" value="HTH_GNTR"/>
    <property type="match status" value="1"/>
</dbReference>
<dbReference type="PANTHER" id="PTHR43537:SF51">
    <property type="entry name" value="HTH-TYPE TRANSCRIPTIONAL REGULATOR LGOR-RELATED"/>
    <property type="match status" value="1"/>
</dbReference>
<dbReference type="CDD" id="cd07377">
    <property type="entry name" value="WHTH_GntR"/>
    <property type="match status" value="1"/>
</dbReference>
<dbReference type="EMBL" id="PXYK01000015">
    <property type="protein sequence ID" value="PSJ58024.1"/>
    <property type="molecule type" value="Genomic_DNA"/>
</dbReference>
<gene>
    <name evidence="5" type="ORF">C7I84_16285</name>
</gene>
<evidence type="ECO:0000313" key="5">
    <source>
        <dbReference type="EMBL" id="PSJ58024.1"/>
    </source>
</evidence>
<sequence>MTFAARPIERSESLSARVYSEIERMILTGDMQPGSRIKEAVLAGQMAVSRAPVREATRALVEAGLLVFIPARGVFVREMSHREIAENYDVRSLLTGLMCAQAAERRTGAEAAKLNRLITDMDAAIAAGRIARYYEINLAFHDLIGRIADHSCARRVYNDLIRETHFLRRSLSSPEQTNLEHRSIAEAIERGDAELARQRGLEHVLNGKARWKASIENAASVAAAT</sequence>
<evidence type="ECO:0000259" key="4">
    <source>
        <dbReference type="PROSITE" id="PS50949"/>
    </source>
</evidence>
<dbReference type="SMART" id="SM00895">
    <property type="entry name" value="FCD"/>
    <property type="match status" value="1"/>
</dbReference>
<organism evidence="5 6">
    <name type="scientific">Kumtagia ephedrae</name>
    <dbReference type="NCBI Taxonomy" id="2116701"/>
    <lineage>
        <taxon>Bacteria</taxon>
        <taxon>Pseudomonadati</taxon>
        <taxon>Pseudomonadota</taxon>
        <taxon>Alphaproteobacteria</taxon>
        <taxon>Hyphomicrobiales</taxon>
        <taxon>Phyllobacteriaceae</taxon>
        <taxon>Kumtagia</taxon>
    </lineage>
</organism>
<dbReference type="InterPro" id="IPR011711">
    <property type="entry name" value="GntR_C"/>
</dbReference>
<dbReference type="GO" id="GO:0003700">
    <property type="term" value="F:DNA-binding transcription factor activity"/>
    <property type="evidence" value="ECO:0007669"/>
    <property type="project" value="InterPro"/>
</dbReference>
<dbReference type="Pfam" id="PF00392">
    <property type="entry name" value="GntR"/>
    <property type="match status" value="1"/>
</dbReference>
<dbReference type="InterPro" id="IPR036388">
    <property type="entry name" value="WH-like_DNA-bd_sf"/>
</dbReference>
<dbReference type="Gene3D" id="1.20.120.530">
    <property type="entry name" value="GntR ligand-binding domain-like"/>
    <property type="match status" value="1"/>
</dbReference>